<sequence>MVNIFGSFRYQPSLYSEEASVSTKVGAFAISINKAQGQTFARVGVLLQKPAFTHGQLYAASSRVQTLCEKNKTNNKKRSKRHVLLMILLKRPEVVVYTYTPKYELNQLTRKFHAEFESGRLAIDLGLSTMGRCLSQSIELFSYLGGYVGMWLGISLLAIFDLAEILVRFGYFAFKKRQKQRVAEKQEAERWGTRAAWTTHGGKVVPY</sequence>
<dbReference type="Gene3D" id="1.10.287.770">
    <property type="entry name" value="YojJ-like"/>
    <property type="match status" value="1"/>
</dbReference>
<dbReference type="SUPFAM" id="SSF52540">
    <property type="entry name" value="P-loop containing nucleoside triphosphate hydrolases"/>
    <property type="match status" value="1"/>
</dbReference>
<dbReference type="InterPro" id="IPR027417">
    <property type="entry name" value="P-loop_NTPase"/>
</dbReference>
<keyword evidence="3" id="KW-1185">Reference proteome</keyword>
<evidence type="ECO:0000313" key="2">
    <source>
        <dbReference type="EMBL" id="UYV82597.1"/>
    </source>
</evidence>
<feature type="transmembrane region" description="Helical" evidence="1">
    <location>
        <begin position="150"/>
        <end position="171"/>
    </location>
</feature>
<accession>A0ABY6LQE1</accession>
<reference evidence="2 3" key="1">
    <citation type="submission" date="2022-03" db="EMBL/GenBank/DDBJ databases">
        <title>A chromosomal length assembly of Cordylochernes scorpioides.</title>
        <authorList>
            <person name="Zeh D."/>
            <person name="Zeh J."/>
        </authorList>
    </citation>
    <scope>NUCLEOTIDE SEQUENCE [LARGE SCALE GENOMIC DNA]</scope>
    <source>
        <strain evidence="2">IN4F17</strain>
        <tissue evidence="2">Whole Body</tissue>
    </source>
</reference>
<proteinExistence type="predicted"/>
<evidence type="ECO:0000313" key="3">
    <source>
        <dbReference type="Proteomes" id="UP001235939"/>
    </source>
</evidence>
<keyword evidence="1" id="KW-1133">Transmembrane helix</keyword>
<name>A0ABY6LQE1_9ARAC</name>
<keyword evidence="1" id="KW-0812">Transmembrane</keyword>
<organism evidence="2 3">
    <name type="scientific">Cordylochernes scorpioides</name>
    <dbReference type="NCBI Taxonomy" id="51811"/>
    <lineage>
        <taxon>Eukaryota</taxon>
        <taxon>Metazoa</taxon>
        <taxon>Ecdysozoa</taxon>
        <taxon>Arthropoda</taxon>
        <taxon>Chelicerata</taxon>
        <taxon>Arachnida</taxon>
        <taxon>Pseudoscorpiones</taxon>
        <taxon>Cheliferoidea</taxon>
        <taxon>Chernetidae</taxon>
        <taxon>Cordylochernes</taxon>
    </lineage>
</organism>
<keyword evidence="1" id="KW-0472">Membrane</keyword>
<protein>
    <submittedName>
        <fullName evidence="2">Uncharacterized protein</fullName>
    </submittedName>
</protein>
<dbReference type="Proteomes" id="UP001235939">
    <property type="component" value="Chromosome 22"/>
</dbReference>
<gene>
    <name evidence="2" type="ORF">LAZ67_22000065</name>
</gene>
<dbReference type="EMBL" id="CP092884">
    <property type="protein sequence ID" value="UYV82597.1"/>
    <property type="molecule type" value="Genomic_DNA"/>
</dbReference>
<evidence type="ECO:0000256" key="1">
    <source>
        <dbReference type="SAM" id="Phobius"/>
    </source>
</evidence>